<feature type="DNA-binding region" description="H-T-H motif" evidence="4">
    <location>
        <begin position="31"/>
        <end position="50"/>
    </location>
</feature>
<evidence type="ECO:0000259" key="5">
    <source>
        <dbReference type="PROSITE" id="PS50977"/>
    </source>
</evidence>
<evidence type="ECO:0000256" key="1">
    <source>
        <dbReference type="ARBA" id="ARBA00023015"/>
    </source>
</evidence>
<keyword evidence="7" id="KW-1185">Reference proteome</keyword>
<evidence type="ECO:0000256" key="3">
    <source>
        <dbReference type="ARBA" id="ARBA00023163"/>
    </source>
</evidence>
<gene>
    <name evidence="6" type="ORF">SAMN05216377_10552</name>
</gene>
<dbReference type="GO" id="GO:0003700">
    <property type="term" value="F:DNA-binding transcription factor activity"/>
    <property type="evidence" value="ECO:0007669"/>
    <property type="project" value="TreeGrafter"/>
</dbReference>
<dbReference type="InterPro" id="IPR009057">
    <property type="entry name" value="Homeodomain-like_sf"/>
</dbReference>
<dbReference type="RefSeq" id="WP_093080305.1">
    <property type="nucleotide sequence ID" value="NZ_FNBE01000005.1"/>
</dbReference>
<feature type="domain" description="HTH tetR-type" evidence="5">
    <location>
        <begin position="8"/>
        <end position="68"/>
    </location>
</feature>
<dbReference type="SUPFAM" id="SSF48498">
    <property type="entry name" value="Tetracyclin repressor-like, C-terminal domain"/>
    <property type="match status" value="1"/>
</dbReference>
<dbReference type="InterPro" id="IPR001647">
    <property type="entry name" value="HTH_TetR"/>
</dbReference>
<dbReference type="OrthoDB" id="2570341at2"/>
<evidence type="ECO:0000256" key="2">
    <source>
        <dbReference type="ARBA" id="ARBA00023125"/>
    </source>
</evidence>
<evidence type="ECO:0000256" key="4">
    <source>
        <dbReference type="PROSITE-ProRule" id="PRU00335"/>
    </source>
</evidence>
<dbReference type="EMBL" id="FNBE01000005">
    <property type="protein sequence ID" value="SDF47429.1"/>
    <property type="molecule type" value="Genomic_DNA"/>
</dbReference>
<dbReference type="Pfam" id="PF00440">
    <property type="entry name" value="TetR_N"/>
    <property type="match status" value="1"/>
</dbReference>
<dbReference type="InterPro" id="IPR036271">
    <property type="entry name" value="Tet_transcr_reg_TetR-rel_C_sf"/>
</dbReference>
<dbReference type="AlphaFoldDB" id="A0A1G7LEN0"/>
<dbReference type="Proteomes" id="UP000198967">
    <property type="component" value="Unassembled WGS sequence"/>
</dbReference>
<protein>
    <submittedName>
        <fullName evidence="6">Transcriptional regulator, TetR family</fullName>
    </submittedName>
</protein>
<dbReference type="PANTHER" id="PTHR30055">
    <property type="entry name" value="HTH-TYPE TRANSCRIPTIONAL REGULATOR RUTR"/>
    <property type="match status" value="1"/>
</dbReference>
<keyword evidence="3" id="KW-0804">Transcription</keyword>
<dbReference type="PROSITE" id="PS50977">
    <property type="entry name" value="HTH_TETR_2"/>
    <property type="match status" value="1"/>
</dbReference>
<dbReference type="STRING" id="366584.SAMN05216377_10552"/>
<reference evidence="6 7" key="1">
    <citation type="submission" date="2016-10" db="EMBL/GenBank/DDBJ databases">
        <authorList>
            <person name="de Groot N.N."/>
        </authorList>
    </citation>
    <scope>NUCLEOTIDE SEQUENCE [LARGE SCALE GENOMIC DNA]</scope>
    <source>
        <strain evidence="6 7">CGMCC 4.3143</strain>
    </source>
</reference>
<dbReference type="InterPro" id="IPR050109">
    <property type="entry name" value="HTH-type_TetR-like_transc_reg"/>
</dbReference>
<dbReference type="GO" id="GO:0000976">
    <property type="term" value="F:transcription cis-regulatory region binding"/>
    <property type="evidence" value="ECO:0007669"/>
    <property type="project" value="TreeGrafter"/>
</dbReference>
<dbReference type="Gene3D" id="1.10.357.10">
    <property type="entry name" value="Tetracycline Repressor, domain 2"/>
    <property type="match status" value="1"/>
</dbReference>
<organism evidence="6 7">
    <name type="scientific">Pseudonocardia oroxyli</name>
    <dbReference type="NCBI Taxonomy" id="366584"/>
    <lineage>
        <taxon>Bacteria</taxon>
        <taxon>Bacillati</taxon>
        <taxon>Actinomycetota</taxon>
        <taxon>Actinomycetes</taxon>
        <taxon>Pseudonocardiales</taxon>
        <taxon>Pseudonocardiaceae</taxon>
        <taxon>Pseudonocardia</taxon>
    </lineage>
</organism>
<dbReference type="SUPFAM" id="SSF46689">
    <property type="entry name" value="Homeodomain-like"/>
    <property type="match status" value="1"/>
</dbReference>
<evidence type="ECO:0000313" key="7">
    <source>
        <dbReference type="Proteomes" id="UP000198967"/>
    </source>
</evidence>
<accession>A0A1G7LEN0</accession>
<keyword evidence="2 4" id="KW-0238">DNA-binding</keyword>
<evidence type="ECO:0000313" key="6">
    <source>
        <dbReference type="EMBL" id="SDF47429.1"/>
    </source>
</evidence>
<keyword evidence="1" id="KW-0805">Transcription regulation</keyword>
<proteinExistence type="predicted"/>
<sequence>MPPGPARSLTVDGIAAAAVELADAGGLDAVTMRSVARAVGSSAPGLYRYVASREELVGHMVDRVSADLDHPTPSAAWLEDLLVVTERQVALHRAHPWLAAASAVPAPLGPHALDHLEWGLRVLAPVEVPARAKMEAIAMTNGIAALFAASGPVSPSLFRYLAADRHPELAALAAKADPGEGSDDLLRRVLTGVVKAVLNPGDQ</sequence>
<dbReference type="PANTHER" id="PTHR30055:SF151">
    <property type="entry name" value="TRANSCRIPTIONAL REGULATORY PROTEIN"/>
    <property type="match status" value="1"/>
</dbReference>
<name>A0A1G7LEN0_PSEOR</name>